<evidence type="ECO:0000259" key="4">
    <source>
        <dbReference type="PROSITE" id="PS50949"/>
    </source>
</evidence>
<feature type="domain" description="HTH gntR-type" evidence="4">
    <location>
        <begin position="7"/>
        <end position="74"/>
    </location>
</feature>
<dbReference type="EMBL" id="APJX01000006">
    <property type="protein sequence ID" value="EMS78870.1"/>
    <property type="molecule type" value="Genomic_DNA"/>
</dbReference>
<dbReference type="GO" id="GO:0003677">
    <property type="term" value="F:DNA binding"/>
    <property type="evidence" value="ECO:0007669"/>
    <property type="project" value="UniProtKB-KW"/>
</dbReference>
<comment type="caution">
    <text evidence="5">The sequence shown here is derived from an EMBL/GenBank/DDBJ whole genome shotgun (WGS) entry which is preliminary data.</text>
</comment>
<dbReference type="SUPFAM" id="SSF48008">
    <property type="entry name" value="GntR ligand-binding domain-like"/>
    <property type="match status" value="1"/>
</dbReference>
<dbReference type="InterPro" id="IPR011711">
    <property type="entry name" value="GntR_C"/>
</dbReference>
<evidence type="ECO:0000256" key="3">
    <source>
        <dbReference type="ARBA" id="ARBA00023163"/>
    </source>
</evidence>
<dbReference type="InterPro" id="IPR008920">
    <property type="entry name" value="TF_FadR/GntR_C"/>
</dbReference>
<dbReference type="InterPro" id="IPR036390">
    <property type="entry name" value="WH_DNA-bd_sf"/>
</dbReference>
<gene>
    <name evidence="5" type="ORF">Dpo_6c00690</name>
</gene>
<dbReference type="SUPFAM" id="SSF46785">
    <property type="entry name" value="Winged helix' DNA-binding domain"/>
    <property type="match status" value="1"/>
</dbReference>
<dbReference type="PANTHER" id="PTHR43537">
    <property type="entry name" value="TRANSCRIPTIONAL REGULATOR, GNTR FAMILY"/>
    <property type="match status" value="1"/>
</dbReference>
<dbReference type="Proteomes" id="UP000014216">
    <property type="component" value="Unassembled WGS sequence"/>
</dbReference>
<dbReference type="GO" id="GO:0003700">
    <property type="term" value="F:DNA-binding transcription factor activity"/>
    <property type="evidence" value="ECO:0007669"/>
    <property type="project" value="InterPro"/>
</dbReference>
<reference evidence="5 6" key="1">
    <citation type="journal article" date="2013" name="Genome Announc.">
        <title>Draft Genome Sequence of Desulfotignum phosphitoxidans DSM 13687 Strain FiPS-3.</title>
        <authorList>
            <person name="Poehlein A."/>
            <person name="Daniel R."/>
            <person name="Simeonova D.D."/>
        </authorList>
    </citation>
    <scope>NUCLEOTIDE SEQUENCE [LARGE SCALE GENOMIC DNA]</scope>
    <source>
        <strain evidence="5 6">DSM 13687</strain>
    </source>
</reference>
<dbReference type="SMART" id="SM00895">
    <property type="entry name" value="FCD"/>
    <property type="match status" value="1"/>
</dbReference>
<dbReference type="OrthoDB" id="9810548at2"/>
<evidence type="ECO:0000256" key="1">
    <source>
        <dbReference type="ARBA" id="ARBA00023015"/>
    </source>
</evidence>
<dbReference type="SMART" id="SM00345">
    <property type="entry name" value="HTH_GNTR"/>
    <property type="match status" value="1"/>
</dbReference>
<keyword evidence="6" id="KW-1185">Reference proteome</keyword>
<proteinExistence type="predicted"/>
<keyword evidence="3" id="KW-0804">Transcription</keyword>
<keyword evidence="1" id="KW-0805">Transcription regulation</keyword>
<evidence type="ECO:0000313" key="6">
    <source>
        <dbReference type="Proteomes" id="UP000014216"/>
    </source>
</evidence>
<dbReference type="RefSeq" id="WP_006966677.1">
    <property type="nucleotide sequence ID" value="NZ_APJX01000006.1"/>
</dbReference>
<dbReference type="Pfam" id="PF00392">
    <property type="entry name" value="GntR"/>
    <property type="match status" value="1"/>
</dbReference>
<accession>S0FVW0</accession>
<dbReference type="CDD" id="cd07377">
    <property type="entry name" value="WHTH_GntR"/>
    <property type="match status" value="1"/>
</dbReference>
<protein>
    <submittedName>
        <fullName evidence="5">Transcriptional regulator, GntR family</fullName>
    </submittedName>
</protein>
<name>S0FVW0_9BACT</name>
<dbReference type="Gene3D" id="1.20.120.530">
    <property type="entry name" value="GntR ligand-binding domain-like"/>
    <property type="match status" value="1"/>
</dbReference>
<dbReference type="InterPro" id="IPR000524">
    <property type="entry name" value="Tscrpt_reg_HTH_GntR"/>
</dbReference>
<keyword evidence="2" id="KW-0238">DNA-binding</keyword>
<dbReference type="PROSITE" id="PS50949">
    <property type="entry name" value="HTH_GNTR"/>
    <property type="match status" value="1"/>
</dbReference>
<organism evidence="5 6">
    <name type="scientific">Desulfotignum phosphitoxidans DSM 13687</name>
    <dbReference type="NCBI Taxonomy" id="1286635"/>
    <lineage>
        <taxon>Bacteria</taxon>
        <taxon>Pseudomonadati</taxon>
        <taxon>Thermodesulfobacteriota</taxon>
        <taxon>Desulfobacteria</taxon>
        <taxon>Desulfobacterales</taxon>
        <taxon>Desulfobacteraceae</taxon>
        <taxon>Desulfotignum</taxon>
    </lineage>
</organism>
<dbReference type="Pfam" id="PF07729">
    <property type="entry name" value="FCD"/>
    <property type="match status" value="1"/>
</dbReference>
<evidence type="ECO:0000313" key="5">
    <source>
        <dbReference type="EMBL" id="EMS78870.1"/>
    </source>
</evidence>
<dbReference type="PANTHER" id="PTHR43537:SF5">
    <property type="entry name" value="UXU OPERON TRANSCRIPTIONAL REGULATOR"/>
    <property type="match status" value="1"/>
</dbReference>
<dbReference type="InterPro" id="IPR036388">
    <property type="entry name" value="WH-like_DNA-bd_sf"/>
</dbReference>
<evidence type="ECO:0000256" key="2">
    <source>
        <dbReference type="ARBA" id="ARBA00023125"/>
    </source>
</evidence>
<sequence length="224" mass="25325">MNDFKKETYSEKVANYIKVRILNGNLSPGDPIKETDIASQLSISRAPVREAMLILLREGLIEIHPQRGKKVTSLSAKQIKNSYFTGGVLEAAAVAQAIERYTDKDIAQLDGIISKMKQVADKNGSVSDQAPLDKAFHDLLFSRIDNELIVELCRRTCQGISKFLLYRQWVKLFPAIKVYERHKEIVDALKTKDPQVIEVVIRNHYVESGERMSVFGADMSKDEN</sequence>
<dbReference type="Gene3D" id="1.10.10.10">
    <property type="entry name" value="Winged helix-like DNA-binding domain superfamily/Winged helix DNA-binding domain"/>
    <property type="match status" value="1"/>
</dbReference>
<dbReference type="AlphaFoldDB" id="S0FVW0"/>